<feature type="transmembrane region" description="Helical" evidence="1">
    <location>
        <begin position="21"/>
        <end position="41"/>
    </location>
</feature>
<reference evidence="2 3" key="1">
    <citation type="submission" date="2023-07" db="EMBL/GenBank/DDBJ databases">
        <title>Paenibacillus sp. JX-17 nov. isolated from soil.</title>
        <authorList>
            <person name="Wan Y."/>
            <person name="Liu B."/>
        </authorList>
    </citation>
    <scope>NUCLEOTIDE SEQUENCE [LARGE SCALE GENOMIC DNA]</scope>
    <source>
        <strain evidence="2 3">JX-17</strain>
    </source>
</reference>
<dbReference type="EMBL" id="JAUQTB010000006">
    <property type="protein sequence ID" value="MDO7907194.1"/>
    <property type="molecule type" value="Genomic_DNA"/>
</dbReference>
<evidence type="ECO:0000256" key="1">
    <source>
        <dbReference type="SAM" id="Phobius"/>
    </source>
</evidence>
<sequence length="259" mass="28650">MANFMKLVHNENIKIYSRVRTWVMLGILVLLSALFPVLISYSTSEDTSMWQGVVLTATIVFMLNSIFAVIIAADSVAGEFSWGTIKLLLIRPWSRSKILISKYIAVILFSLLTTVVLLVLSLLFSSLFLGGQEGSAPLSGNVSDGTYVALTFLYNYVDLFVILALAFMLSSVFRSSALAIGLSIFIIFTSSIFAAIFSPERFSWAKYILFNNMDLTRFIGTDVDANGLTLGFSAAVMAVYYIIFLVVGWLIFNRRDVAA</sequence>
<dbReference type="PANTHER" id="PTHR37305">
    <property type="entry name" value="INTEGRAL MEMBRANE PROTEIN-RELATED"/>
    <property type="match status" value="1"/>
</dbReference>
<gene>
    <name evidence="2" type="ORF">Q5741_12315</name>
</gene>
<keyword evidence="3" id="KW-1185">Reference proteome</keyword>
<keyword evidence="1" id="KW-1133">Transmembrane helix</keyword>
<protein>
    <submittedName>
        <fullName evidence="2">DUF2705 family protein</fullName>
    </submittedName>
</protein>
<feature type="transmembrane region" description="Helical" evidence="1">
    <location>
        <begin position="147"/>
        <end position="169"/>
    </location>
</feature>
<dbReference type="Proteomes" id="UP001240171">
    <property type="component" value="Unassembled WGS sequence"/>
</dbReference>
<feature type="transmembrane region" description="Helical" evidence="1">
    <location>
        <begin position="176"/>
        <end position="197"/>
    </location>
</feature>
<dbReference type="Pfam" id="PF12679">
    <property type="entry name" value="ABC2_membrane_2"/>
    <property type="match status" value="1"/>
</dbReference>
<dbReference type="RefSeq" id="WP_305024539.1">
    <property type="nucleotide sequence ID" value="NZ_JAUQTB010000006.1"/>
</dbReference>
<proteinExistence type="predicted"/>
<feature type="transmembrane region" description="Helical" evidence="1">
    <location>
        <begin position="103"/>
        <end position="127"/>
    </location>
</feature>
<name>A0ABT9CEY2_9BACL</name>
<feature type="transmembrane region" description="Helical" evidence="1">
    <location>
        <begin position="53"/>
        <end position="82"/>
    </location>
</feature>
<comment type="caution">
    <text evidence="2">The sequence shown here is derived from an EMBL/GenBank/DDBJ whole genome shotgun (WGS) entry which is preliminary data.</text>
</comment>
<organism evidence="2 3">
    <name type="scientific">Paenibacillus lacisoli</name>
    <dbReference type="NCBI Taxonomy" id="3064525"/>
    <lineage>
        <taxon>Bacteria</taxon>
        <taxon>Bacillati</taxon>
        <taxon>Bacillota</taxon>
        <taxon>Bacilli</taxon>
        <taxon>Bacillales</taxon>
        <taxon>Paenibacillaceae</taxon>
        <taxon>Paenibacillus</taxon>
    </lineage>
</organism>
<feature type="transmembrane region" description="Helical" evidence="1">
    <location>
        <begin position="230"/>
        <end position="252"/>
    </location>
</feature>
<keyword evidence="1" id="KW-0812">Transmembrane</keyword>
<evidence type="ECO:0000313" key="2">
    <source>
        <dbReference type="EMBL" id="MDO7907194.1"/>
    </source>
</evidence>
<keyword evidence="1" id="KW-0472">Membrane</keyword>
<evidence type="ECO:0000313" key="3">
    <source>
        <dbReference type="Proteomes" id="UP001240171"/>
    </source>
</evidence>
<accession>A0ABT9CEY2</accession>
<dbReference type="PANTHER" id="PTHR37305:SF1">
    <property type="entry name" value="MEMBRANE PROTEIN"/>
    <property type="match status" value="1"/>
</dbReference>